<organism evidence="2 3">
    <name type="scientific">Paramuricea clavata</name>
    <name type="common">Red gorgonian</name>
    <name type="synonym">Violescent sea-whip</name>
    <dbReference type="NCBI Taxonomy" id="317549"/>
    <lineage>
        <taxon>Eukaryota</taxon>
        <taxon>Metazoa</taxon>
        <taxon>Cnidaria</taxon>
        <taxon>Anthozoa</taxon>
        <taxon>Octocorallia</taxon>
        <taxon>Malacalcyonacea</taxon>
        <taxon>Plexauridae</taxon>
        <taxon>Paramuricea</taxon>
    </lineage>
</organism>
<feature type="non-terminal residue" evidence="2">
    <location>
        <position position="101"/>
    </location>
</feature>
<feature type="compositionally biased region" description="Basic and acidic residues" evidence="1">
    <location>
        <begin position="10"/>
        <end position="27"/>
    </location>
</feature>
<feature type="region of interest" description="Disordered" evidence="1">
    <location>
        <begin position="1"/>
        <end position="63"/>
    </location>
</feature>
<dbReference type="AlphaFoldDB" id="A0A6S7JQB6"/>
<accession>A0A6S7JQB6</accession>
<dbReference type="EMBL" id="CACRXK020020439">
    <property type="protein sequence ID" value="CAB4034805.1"/>
    <property type="molecule type" value="Genomic_DNA"/>
</dbReference>
<feature type="non-terminal residue" evidence="2">
    <location>
        <position position="1"/>
    </location>
</feature>
<protein>
    <submittedName>
        <fullName evidence="2">Uncharacterized protein</fullName>
    </submittedName>
</protein>
<feature type="compositionally biased region" description="Basic and acidic residues" evidence="1">
    <location>
        <begin position="41"/>
        <end position="63"/>
    </location>
</feature>
<gene>
    <name evidence="2" type="ORF">PACLA_8A022392</name>
</gene>
<reference evidence="2" key="1">
    <citation type="submission" date="2020-04" db="EMBL/GenBank/DDBJ databases">
        <authorList>
            <person name="Alioto T."/>
            <person name="Alioto T."/>
            <person name="Gomez Garrido J."/>
        </authorList>
    </citation>
    <scope>NUCLEOTIDE SEQUENCE</scope>
    <source>
        <strain evidence="2">A484AB</strain>
    </source>
</reference>
<name>A0A6S7JQB6_PARCT</name>
<evidence type="ECO:0000256" key="1">
    <source>
        <dbReference type="SAM" id="MobiDB-lite"/>
    </source>
</evidence>
<keyword evidence="3" id="KW-1185">Reference proteome</keyword>
<sequence length="101" mass="11451">IVSQRKSTKHKSENKTDHNRAATDHETQTVNCSKKQPIKRTTKEQDEACETQRRDKQSRTQIDHRKLVNVAIPGVILCVNSAQLRKSTKANTQINTFPGAK</sequence>
<evidence type="ECO:0000313" key="2">
    <source>
        <dbReference type="EMBL" id="CAB4034805.1"/>
    </source>
</evidence>
<proteinExistence type="predicted"/>
<dbReference type="Proteomes" id="UP001152795">
    <property type="component" value="Unassembled WGS sequence"/>
</dbReference>
<evidence type="ECO:0000313" key="3">
    <source>
        <dbReference type="Proteomes" id="UP001152795"/>
    </source>
</evidence>
<comment type="caution">
    <text evidence="2">The sequence shown here is derived from an EMBL/GenBank/DDBJ whole genome shotgun (WGS) entry which is preliminary data.</text>
</comment>